<reference evidence="2 3" key="1">
    <citation type="submission" date="2015-08" db="EMBL/GenBank/DDBJ databases">
        <title>Next Generation Sequencing and Analysis of the Genome of Puccinia sorghi L Schw, the Causal Agent of Maize Common Rust.</title>
        <authorList>
            <person name="Rochi L."/>
            <person name="Burguener G."/>
            <person name="Darino M."/>
            <person name="Turjanski A."/>
            <person name="Kreff E."/>
            <person name="Dieguez M.J."/>
            <person name="Sacco F."/>
        </authorList>
    </citation>
    <scope>NUCLEOTIDE SEQUENCE [LARGE SCALE GENOMIC DNA]</scope>
    <source>
        <strain evidence="2 3">RO10H11247</strain>
    </source>
</reference>
<evidence type="ECO:0000313" key="2">
    <source>
        <dbReference type="EMBL" id="KNZ55302.1"/>
    </source>
</evidence>
<dbReference type="AlphaFoldDB" id="A0A0L6V443"/>
<evidence type="ECO:0000256" key="1">
    <source>
        <dbReference type="SAM" id="SignalP"/>
    </source>
</evidence>
<dbReference type="Proteomes" id="UP000037035">
    <property type="component" value="Unassembled WGS sequence"/>
</dbReference>
<name>A0A0L6V443_9BASI</name>
<protein>
    <submittedName>
        <fullName evidence="2">Putative signal peptide protein</fullName>
    </submittedName>
</protein>
<feature type="chain" id="PRO_5005567795" evidence="1">
    <location>
        <begin position="35"/>
        <end position="414"/>
    </location>
</feature>
<feature type="signal peptide" evidence="1">
    <location>
        <begin position="1"/>
        <end position="34"/>
    </location>
</feature>
<accession>A0A0L6V443</accession>
<organism evidence="2 3">
    <name type="scientific">Puccinia sorghi</name>
    <dbReference type="NCBI Taxonomy" id="27349"/>
    <lineage>
        <taxon>Eukaryota</taxon>
        <taxon>Fungi</taxon>
        <taxon>Dikarya</taxon>
        <taxon>Basidiomycota</taxon>
        <taxon>Pucciniomycotina</taxon>
        <taxon>Pucciniomycetes</taxon>
        <taxon>Pucciniales</taxon>
        <taxon>Pucciniaceae</taxon>
        <taxon>Puccinia</taxon>
    </lineage>
</organism>
<evidence type="ECO:0000313" key="3">
    <source>
        <dbReference type="Proteomes" id="UP000037035"/>
    </source>
</evidence>
<proteinExistence type="predicted"/>
<keyword evidence="3" id="KW-1185">Reference proteome</keyword>
<dbReference type="EMBL" id="LAVV01007633">
    <property type="protein sequence ID" value="KNZ55302.1"/>
    <property type="molecule type" value="Genomic_DNA"/>
</dbReference>
<keyword evidence="1" id="KW-0732">Signal</keyword>
<sequence>MITYMQAFGYSGLSLRPTISVLSFLLCLLQFLSSHHPPVLVSSAHTHVFGFLIRFNFELTKIMERENKKLKINKISPRTSDVGIGEKGWRQRRKLNNVKLNFNFKLVDFLEVSSIVFLLPQYFLTPQSVSPLIPLLSHFLGPVWRWYDGVWKCGESQFHMGIVPLRALGWLGKKGKEPMLILLVSNLNILSRPCLGVVILCNNHLLSITGPHRGPYHNTLVFGNKLPNPKDSSEVIIGVIFTFISLPNTFTFHKCVNQQALCMTVHHITSLPPNRALCTSRSKSEYERQKHHRQEEALILLDQLREYQETGNMFYISLVVLDMKEIQIKNLVKGRVEISTEVGCHVDESFSHLPNTCVVGLREARFYKWVDYIISLLSNRVLMTHAILLHAEPPPFMAEHWFYKDGIHLLISTC</sequence>
<gene>
    <name evidence="2" type="ORF">VP01_2718g2</name>
</gene>
<comment type="caution">
    <text evidence="2">The sequence shown here is derived from an EMBL/GenBank/DDBJ whole genome shotgun (WGS) entry which is preliminary data.</text>
</comment>
<dbReference type="VEuPathDB" id="FungiDB:VP01_2718g2"/>